<keyword evidence="8" id="KW-0234">DNA repair</keyword>
<dbReference type="GO" id="GO:0140664">
    <property type="term" value="F:ATP-dependent DNA damage sensor activity"/>
    <property type="evidence" value="ECO:0007669"/>
    <property type="project" value="InterPro"/>
</dbReference>
<evidence type="ECO:0000256" key="10">
    <source>
        <dbReference type="ARBA" id="ARBA00040674"/>
    </source>
</evidence>
<evidence type="ECO:0000256" key="2">
    <source>
        <dbReference type="ARBA" id="ARBA00007095"/>
    </source>
</evidence>
<proteinExistence type="inferred from homology"/>
<comment type="function">
    <text evidence="11">Involved in the homologous recombination repair (HRR) pathway of double-stranded DNA breaks arising during DNA replication or induced by DNA-damaging agents.</text>
</comment>
<keyword evidence="3" id="KW-0547">Nucleotide-binding</keyword>
<dbReference type="Gene3D" id="3.40.50.300">
    <property type="entry name" value="P-loop containing nucleotide triphosphate hydrolases"/>
    <property type="match status" value="1"/>
</dbReference>
<dbReference type="PIRSF" id="PIRSF005856">
    <property type="entry name" value="Rad51"/>
    <property type="match status" value="1"/>
</dbReference>
<dbReference type="InterPro" id="IPR020588">
    <property type="entry name" value="RecA_ATP-bd"/>
</dbReference>
<dbReference type="EMBL" id="JAKUCV010001830">
    <property type="protein sequence ID" value="KAJ4844938.1"/>
    <property type="molecule type" value="Genomic_DNA"/>
</dbReference>
<protein>
    <recommendedName>
        <fullName evidence="10">DNA repair protein RAD51 homolog 3</fullName>
    </recommendedName>
</protein>
<keyword evidence="7" id="KW-0233">DNA recombination</keyword>
<dbReference type="PANTHER" id="PTHR46239">
    <property type="entry name" value="DNA REPAIR PROTEIN RAD51 HOMOLOG 3 RAD51C"/>
    <property type="match status" value="1"/>
</dbReference>
<dbReference type="Pfam" id="PF08423">
    <property type="entry name" value="Rad51"/>
    <property type="match status" value="1"/>
</dbReference>
<dbReference type="PANTHER" id="PTHR46239:SF1">
    <property type="entry name" value="DNA REPAIR PROTEIN RAD51 HOMOLOG 3"/>
    <property type="match status" value="1"/>
</dbReference>
<keyword evidence="9" id="KW-0539">Nucleus</keyword>
<reference evidence="13" key="2">
    <citation type="journal article" date="2023" name="Plants (Basel)">
        <title>Annotation of the Turnera subulata (Passifloraceae) Draft Genome Reveals the S-Locus Evolved after the Divergence of Turneroideae from Passifloroideae in a Stepwise Manner.</title>
        <authorList>
            <person name="Henning P.M."/>
            <person name="Roalson E.H."/>
            <person name="Mir W."/>
            <person name="McCubbin A.G."/>
            <person name="Shore J.S."/>
        </authorList>
    </citation>
    <scope>NUCLEOTIDE SEQUENCE</scope>
    <source>
        <strain evidence="13">F60SS</strain>
    </source>
</reference>
<dbReference type="InterPro" id="IPR052093">
    <property type="entry name" value="HR_Repair_Mediator"/>
</dbReference>
<organism evidence="13 14">
    <name type="scientific">Turnera subulata</name>
    <dbReference type="NCBI Taxonomy" id="218843"/>
    <lineage>
        <taxon>Eukaryota</taxon>
        <taxon>Viridiplantae</taxon>
        <taxon>Streptophyta</taxon>
        <taxon>Embryophyta</taxon>
        <taxon>Tracheophyta</taxon>
        <taxon>Spermatophyta</taxon>
        <taxon>Magnoliopsida</taxon>
        <taxon>eudicotyledons</taxon>
        <taxon>Gunneridae</taxon>
        <taxon>Pentapetalae</taxon>
        <taxon>rosids</taxon>
        <taxon>fabids</taxon>
        <taxon>Malpighiales</taxon>
        <taxon>Passifloraceae</taxon>
        <taxon>Turnera</taxon>
    </lineage>
</organism>
<sequence length="349" mass="38658">METEVWRLPISATQRGKLISAGYTSLSSLSSVSTSLLARDLNITDSEAIEILRVVSGKNSVDGGHAIVKGGQSAWDMLHEEESMRRITTSCAELDNILGGGISCREVTEIGGVPGIGKTQLGIQLAVNVQIPPHCGGLEGKAIYIDTEGSFMVERVLQIAEAYIEDMAEYHRFLYKDSRASPVETQGKDILESIYYFRVCSYTEQIALINFLDKFVSEHKDVKLVIIDSVTFHFRQDFDDLALRTRVLSSMALKLMQLAKKFSLAVVLLNQVTTKYTEGSFQLSLALGDSWSHSCTNRVILYWNGNERYAYIDKSPSLRSASAPFSVTGRGIRNSDSSCKRSKLMHSSE</sequence>
<name>A0A9Q0G7C6_9ROSI</name>
<evidence type="ECO:0000256" key="3">
    <source>
        <dbReference type="ARBA" id="ARBA00022741"/>
    </source>
</evidence>
<dbReference type="GO" id="GO:0000707">
    <property type="term" value="P:meiotic DNA recombinase assembly"/>
    <property type="evidence" value="ECO:0007669"/>
    <property type="project" value="TreeGrafter"/>
</dbReference>
<dbReference type="AlphaFoldDB" id="A0A9Q0G7C6"/>
<dbReference type="Proteomes" id="UP001141552">
    <property type="component" value="Unassembled WGS sequence"/>
</dbReference>
<dbReference type="FunFam" id="3.40.50.300:FF:001318">
    <property type="entry name" value="DNA repair protein RAD51"/>
    <property type="match status" value="1"/>
</dbReference>
<evidence type="ECO:0000259" key="12">
    <source>
        <dbReference type="PROSITE" id="PS50162"/>
    </source>
</evidence>
<dbReference type="GO" id="GO:0033063">
    <property type="term" value="C:Rad51B-Rad51C-Rad51D-XRCC2 complex"/>
    <property type="evidence" value="ECO:0007669"/>
    <property type="project" value="TreeGrafter"/>
</dbReference>
<dbReference type="GO" id="GO:0005657">
    <property type="term" value="C:replication fork"/>
    <property type="evidence" value="ECO:0007669"/>
    <property type="project" value="TreeGrafter"/>
</dbReference>
<dbReference type="OrthoDB" id="1861185at2759"/>
<evidence type="ECO:0000256" key="8">
    <source>
        <dbReference type="ARBA" id="ARBA00023204"/>
    </source>
</evidence>
<dbReference type="CDD" id="cd19492">
    <property type="entry name" value="Rad51C"/>
    <property type="match status" value="1"/>
</dbReference>
<dbReference type="InterPro" id="IPR027417">
    <property type="entry name" value="P-loop_NTPase"/>
</dbReference>
<evidence type="ECO:0000256" key="4">
    <source>
        <dbReference type="ARBA" id="ARBA00022763"/>
    </source>
</evidence>
<evidence type="ECO:0000256" key="11">
    <source>
        <dbReference type="ARBA" id="ARBA00056000"/>
    </source>
</evidence>
<feature type="domain" description="RecA family profile 1" evidence="12">
    <location>
        <begin position="83"/>
        <end position="272"/>
    </location>
</feature>
<dbReference type="GO" id="GO:0008821">
    <property type="term" value="F:crossover junction DNA endonuclease activity"/>
    <property type="evidence" value="ECO:0007669"/>
    <property type="project" value="TreeGrafter"/>
</dbReference>
<comment type="caution">
    <text evidence="13">The sequence shown here is derived from an EMBL/GenBank/DDBJ whole genome shotgun (WGS) entry which is preliminary data.</text>
</comment>
<reference evidence="13" key="1">
    <citation type="submission" date="2022-02" db="EMBL/GenBank/DDBJ databases">
        <authorList>
            <person name="Henning P.M."/>
            <person name="McCubbin A.G."/>
            <person name="Shore J.S."/>
        </authorList>
    </citation>
    <scope>NUCLEOTIDE SEQUENCE</scope>
    <source>
        <strain evidence="13">F60SS</strain>
        <tissue evidence="13">Leaves</tissue>
    </source>
</reference>
<keyword evidence="6" id="KW-0238">DNA-binding</keyword>
<keyword evidence="14" id="KW-1185">Reference proteome</keyword>
<dbReference type="GO" id="GO:0005524">
    <property type="term" value="F:ATP binding"/>
    <property type="evidence" value="ECO:0007669"/>
    <property type="project" value="UniProtKB-KW"/>
</dbReference>
<keyword evidence="5" id="KW-0067">ATP-binding</keyword>
<comment type="similarity">
    <text evidence="2">Belongs to the RecA family. RAD51 subfamily.</text>
</comment>
<evidence type="ECO:0000256" key="1">
    <source>
        <dbReference type="ARBA" id="ARBA00004123"/>
    </source>
</evidence>
<evidence type="ECO:0000313" key="14">
    <source>
        <dbReference type="Proteomes" id="UP001141552"/>
    </source>
</evidence>
<evidence type="ECO:0000256" key="6">
    <source>
        <dbReference type="ARBA" id="ARBA00023125"/>
    </source>
</evidence>
<evidence type="ECO:0000313" key="13">
    <source>
        <dbReference type="EMBL" id="KAJ4844938.1"/>
    </source>
</evidence>
<keyword evidence="4" id="KW-0227">DNA damage</keyword>
<dbReference type="InterPro" id="IPR013632">
    <property type="entry name" value="Rad51_C"/>
</dbReference>
<evidence type="ECO:0000256" key="5">
    <source>
        <dbReference type="ARBA" id="ARBA00022840"/>
    </source>
</evidence>
<dbReference type="InterPro" id="IPR016467">
    <property type="entry name" value="DNA_recomb/repair_RecA-like"/>
</dbReference>
<accession>A0A9Q0G7C6</accession>
<dbReference type="GO" id="GO:0007131">
    <property type="term" value="P:reciprocal meiotic recombination"/>
    <property type="evidence" value="ECO:0007669"/>
    <property type="project" value="TreeGrafter"/>
</dbReference>
<dbReference type="SUPFAM" id="SSF52540">
    <property type="entry name" value="P-loop containing nucleoside triphosphate hydrolases"/>
    <property type="match status" value="1"/>
</dbReference>
<gene>
    <name evidence="13" type="primary">RAD51C</name>
    <name evidence="13" type="ORF">Tsubulata_019050</name>
</gene>
<dbReference type="GO" id="GO:0000400">
    <property type="term" value="F:four-way junction DNA binding"/>
    <property type="evidence" value="ECO:0007669"/>
    <property type="project" value="TreeGrafter"/>
</dbReference>
<evidence type="ECO:0000256" key="9">
    <source>
        <dbReference type="ARBA" id="ARBA00023242"/>
    </source>
</evidence>
<dbReference type="GO" id="GO:0033065">
    <property type="term" value="C:Rad51C-XRCC3 complex"/>
    <property type="evidence" value="ECO:0007669"/>
    <property type="project" value="TreeGrafter"/>
</dbReference>
<comment type="subcellular location">
    <subcellularLocation>
        <location evidence="1">Nucleus</location>
    </subcellularLocation>
</comment>
<evidence type="ECO:0000256" key="7">
    <source>
        <dbReference type="ARBA" id="ARBA00023172"/>
    </source>
</evidence>
<dbReference type="PROSITE" id="PS50162">
    <property type="entry name" value="RECA_2"/>
    <property type="match status" value="1"/>
</dbReference>